<evidence type="ECO:0000256" key="8">
    <source>
        <dbReference type="SAM" id="MobiDB-lite"/>
    </source>
</evidence>
<dbReference type="InterPro" id="IPR050366">
    <property type="entry name" value="BP-dependent_transpt_permease"/>
</dbReference>
<dbReference type="PANTHER" id="PTHR43386:SF1">
    <property type="entry name" value="D,D-DIPEPTIDE TRANSPORT SYSTEM PERMEASE PROTEIN DDPC-RELATED"/>
    <property type="match status" value="1"/>
</dbReference>
<dbReference type="PANTHER" id="PTHR43386">
    <property type="entry name" value="OLIGOPEPTIDE TRANSPORT SYSTEM PERMEASE PROTEIN APPC"/>
    <property type="match status" value="1"/>
</dbReference>
<evidence type="ECO:0000256" key="5">
    <source>
        <dbReference type="ARBA" id="ARBA00022989"/>
    </source>
</evidence>
<keyword evidence="2 7" id="KW-0813">Transport</keyword>
<name>A0ABN2T2U6_9MICO</name>
<sequence>MTTTTAPVLSSHSALSTNPAQSTDPARSPDPVGRRTGVLRFRRPARPGLILSIAVVALVLAWALAPGLFAHGDPINGDPTQRLQPPSAAAWFGTDHLGRDVFTRMVYGARTSLGTTAIAVLLAFGAGTAIGLVAGYAGRRVDAVFMRIIDVLQSVPGLLLSMAVVAALGFGPVNIAIAVAIASVPAFARVSRGEVLRWRSTVFVEAARLSGIRTPEIVVRHVLPHAAGPVVALAALEFGSAVLAVSALSFLGFGAPPPTPEWGLLVSEGRDYLASAWWLTTLPGLTIAVVVLSVNSIARALSASGRRQS</sequence>
<evidence type="ECO:0000256" key="2">
    <source>
        <dbReference type="ARBA" id="ARBA00022448"/>
    </source>
</evidence>
<accession>A0ABN2T2U6</accession>
<dbReference type="RefSeq" id="WP_344305878.1">
    <property type="nucleotide sequence ID" value="NZ_BAAANO010000001.1"/>
</dbReference>
<evidence type="ECO:0000313" key="11">
    <source>
        <dbReference type="Proteomes" id="UP001500755"/>
    </source>
</evidence>
<dbReference type="SUPFAM" id="SSF161098">
    <property type="entry name" value="MetI-like"/>
    <property type="match status" value="1"/>
</dbReference>
<feature type="region of interest" description="Disordered" evidence="8">
    <location>
        <begin position="1"/>
        <end position="35"/>
    </location>
</feature>
<feature type="transmembrane region" description="Helical" evidence="7">
    <location>
        <begin position="113"/>
        <end position="136"/>
    </location>
</feature>
<feature type="compositionally biased region" description="Polar residues" evidence="8">
    <location>
        <begin position="1"/>
        <end position="25"/>
    </location>
</feature>
<evidence type="ECO:0000313" key="10">
    <source>
        <dbReference type="EMBL" id="GAA1997264.1"/>
    </source>
</evidence>
<dbReference type="Pfam" id="PF00528">
    <property type="entry name" value="BPD_transp_1"/>
    <property type="match status" value="1"/>
</dbReference>
<evidence type="ECO:0000256" key="4">
    <source>
        <dbReference type="ARBA" id="ARBA00022692"/>
    </source>
</evidence>
<evidence type="ECO:0000259" key="9">
    <source>
        <dbReference type="PROSITE" id="PS50928"/>
    </source>
</evidence>
<dbReference type="InterPro" id="IPR035906">
    <property type="entry name" value="MetI-like_sf"/>
</dbReference>
<comment type="similarity">
    <text evidence="7">Belongs to the binding-protein-dependent transport system permease family.</text>
</comment>
<dbReference type="PROSITE" id="PS50928">
    <property type="entry name" value="ABC_TM1"/>
    <property type="match status" value="1"/>
</dbReference>
<protein>
    <submittedName>
        <fullName evidence="10">ABC transporter permease</fullName>
    </submittedName>
</protein>
<proteinExistence type="inferred from homology"/>
<keyword evidence="4 7" id="KW-0812">Transmembrane</keyword>
<keyword evidence="11" id="KW-1185">Reference proteome</keyword>
<reference evidence="10 11" key="1">
    <citation type="journal article" date="2019" name="Int. J. Syst. Evol. Microbiol.">
        <title>The Global Catalogue of Microorganisms (GCM) 10K type strain sequencing project: providing services to taxonomists for standard genome sequencing and annotation.</title>
        <authorList>
            <consortium name="The Broad Institute Genomics Platform"/>
            <consortium name="The Broad Institute Genome Sequencing Center for Infectious Disease"/>
            <person name="Wu L."/>
            <person name="Ma J."/>
        </authorList>
    </citation>
    <scope>NUCLEOTIDE SEQUENCE [LARGE SCALE GENOMIC DNA]</scope>
    <source>
        <strain evidence="10 11">JCM 14546</strain>
    </source>
</reference>
<evidence type="ECO:0000256" key="7">
    <source>
        <dbReference type="RuleBase" id="RU363032"/>
    </source>
</evidence>
<evidence type="ECO:0000256" key="1">
    <source>
        <dbReference type="ARBA" id="ARBA00004651"/>
    </source>
</evidence>
<feature type="transmembrane region" description="Helical" evidence="7">
    <location>
        <begin position="49"/>
        <end position="69"/>
    </location>
</feature>
<dbReference type="EMBL" id="BAAANO010000001">
    <property type="protein sequence ID" value="GAA1997264.1"/>
    <property type="molecule type" value="Genomic_DNA"/>
</dbReference>
<keyword evidence="5 7" id="KW-1133">Transmembrane helix</keyword>
<feature type="transmembrane region" description="Helical" evidence="7">
    <location>
        <begin position="275"/>
        <end position="298"/>
    </location>
</feature>
<dbReference type="Proteomes" id="UP001500755">
    <property type="component" value="Unassembled WGS sequence"/>
</dbReference>
<organism evidence="10 11">
    <name type="scientific">Brevibacterium samyangense</name>
    <dbReference type="NCBI Taxonomy" id="366888"/>
    <lineage>
        <taxon>Bacteria</taxon>
        <taxon>Bacillati</taxon>
        <taxon>Actinomycetota</taxon>
        <taxon>Actinomycetes</taxon>
        <taxon>Micrococcales</taxon>
        <taxon>Brevibacteriaceae</taxon>
        <taxon>Brevibacterium</taxon>
    </lineage>
</organism>
<evidence type="ECO:0000256" key="3">
    <source>
        <dbReference type="ARBA" id="ARBA00022475"/>
    </source>
</evidence>
<keyword evidence="3" id="KW-1003">Cell membrane</keyword>
<gene>
    <name evidence="10" type="ORF">GCM10009755_00410</name>
</gene>
<dbReference type="InterPro" id="IPR000515">
    <property type="entry name" value="MetI-like"/>
</dbReference>
<comment type="subcellular location">
    <subcellularLocation>
        <location evidence="1 7">Cell membrane</location>
        <topology evidence="1 7">Multi-pass membrane protein</topology>
    </subcellularLocation>
</comment>
<comment type="caution">
    <text evidence="10">The sequence shown here is derived from an EMBL/GenBank/DDBJ whole genome shotgun (WGS) entry which is preliminary data.</text>
</comment>
<dbReference type="Gene3D" id="1.10.3720.10">
    <property type="entry name" value="MetI-like"/>
    <property type="match status" value="1"/>
</dbReference>
<keyword evidence="6 7" id="KW-0472">Membrane</keyword>
<feature type="domain" description="ABC transmembrane type-1" evidence="9">
    <location>
        <begin position="109"/>
        <end position="298"/>
    </location>
</feature>
<dbReference type="CDD" id="cd06261">
    <property type="entry name" value="TM_PBP2"/>
    <property type="match status" value="1"/>
</dbReference>
<evidence type="ECO:0000256" key="6">
    <source>
        <dbReference type="ARBA" id="ARBA00023136"/>
    </source>
</evidence>